<keyword evidence="2" id="KW-1185">Reference proteome</keyword>
<evidence type="ECO:0000313" key="1">
    <source>
        <dbReference type="EMBL" id="GFU26447.1"/>
    </source>
</evidence>
<proteinExistence type="predicted"/>
<comment type="caution">
    <text evidence="1">The sequence shown here is derived from an EMBL/GenBank/DDBJ whole genome shotgun (WGS) entry which is preliminary data.</text>
</comment>
<gene>
    <name evidence="1" type="primary">AVEN_95668_1</name>
    <name evidence="1" type="ORF">NPIL_167601</name>
</gene>
<reference evidence="1" key="1">
    <citation type="submission" date="2020-08" db="EMBL/GenBank/DDBJ databases">
        <title>Multicomponent nature underlies the extraordinary mechanical properties of spider dragline silk.</title>
        <authorList>
            <person name="Kono N."/>
            <person name="Nakamura H."/>
            <person name="Mori M."/>
            <person name="Yoshida Y."/>
            <person name="Ohtoshi R."/>
            <person name="Malay A.D."/>
            <person name="Moran D.A.P."/>
            <person name="Tomita M."/>
            <person name="Numata K."/>
            <person name="Arakawa K."/>
        </authorList>
    </citation>
    <scope>NUCLEOTIDE SEQUENCE</scope>
</reference>
<dbReference type="Proteomes" id="UP000887013">
    <property type="component" value="Unassembled WGS sequence"/>
</dbReference>
<evidence type="ECO:0000313" key="2">
    <source>
        <dbReference type="Proteomes" id="UP000887013"/>
    </source>
</evidence>
<sequence>MYVDDWITGQDTREEALLISLHAENIMKEAGMEMRKWISNDTTLTSPWSAEGFDTYPVDTSVSLGSNKTKVLGLAWQTLDDCLTLDTKGLLEFISFNKNTKRFLLHDPLGLIFSFTIRMKCLIQELWKNKITWDEDLPPKIVE</sequence>
<accession>A0A8X6QI45</accession>
<dbReference type="PANTHER" id="PTHR47331">
    <property type="entry name" value="PHD-TYPE DOMAIN-CONTAINING PROTEIN"/>
    <property type="match status" value="1"/>
</dbReference>
<dbReference type="EMBL" id="BMAW01081838">
    <property type="protein sequence ID" value="GFU26447.1"/>
    <property type="molecule type" value="Genomic_DNA"/>
</dbReference>
<name>A0A8X6QI45_NEPPI</name>
<organism evidence="1 2">
    <name type="scientific">Nephila pilipes</name>
    <name type="common">Giant wood spider</name>
    <name type="synonym">Nephila maculata</name>
    <dbReference type="NCBI Taxonomy" id="299642"/>
    <lineage>
        <taxon>Eukaryota</taxon>
        <taxon>Metazoa</taxon>
        <taxon>Ecdysozoa</taxon>
        <taxon>Arthropoda</taxon>
        <taxon>Chelicerata</taxon>
        <taxon>Arachnida</taxon>
        <taxon>Araneae</taxon>
        <taxon>Araneomorphae</taxon>
        <taxon>Entelegynae</taxon>
        <taxon>Araneoidea</taxon>
        <taxon>Nephilidae</taxon>
        <taxon>Nephila</taxon>
    </lineage>
</organism>
<dbReference type="Pfam" id="PF05380">
    <property type="entry name" value="Peptidase_A17"/>
    <property type="match status" value="1"/>
</dbReference>
<protein>
    <submittedName>
        <fullName evidence="1">Integrase catalytic domain-containing protein</fullName>
    </submittedName>
</protein>
<dbReference type="AlphaFoldDB" id="A0A8X6QI45"/>
<feature type="non-terminal residue" evidence="1">
    <location>
        <position position="143"/>
    </location>
</feature>
<dbReference type="InterPro" id="IPR008042">
    <property type="entry name" value="Retrotrans_Pao"/>
</dbReference>
<dbReference type="OrthoDB" id="6437258at2759"/>